<comment type="caution">
    <text evidence="2">The sequence shown here is derived from an EMBL/GenBank/DDBJ whole genome shotgun (WGS) entry which is preliminary data.</text>
</comment>
<feature type="compositionally biased region" description="Basic and acidic residues" evidence="1">
    <location>
        <begin position="153"/>
        <end position="164"/>
    </location>
</feature>
<organism evidence="2 3">
    <name type="scientific">Chlamydomonas eustigma</name>
    <dbReference type="NCBI Taxonomy" id="1157962"/>
    <lineage>
        <taxon>Eukaryota</taxon>
        <taxon>Viridiplantae</taxon>
        <taxon>Chlorophyta</taxon>
        <taxon>core chlorophytes</taxon>
        <taxon>Chlorophyceae</taxon>
        <taxon>CS clade</taxon>
        <taxon>Chlamydomonadales</taxon>
        <taxon>Chlamydomonadaceae</taxon>
        <taxon>Chlamydomonas</taxon>
    </lineage>
</organism>
<feature type="region of interest" description="Disordered" evidence="1">
    <location>
        <begin position="463"/>
        <end position="496"/>
    </location>
</feature>
<dbReference type="STRING" id="1157962.A0A250WX86"/>
<dbReference type="EMBL" id="BEGY01000012">
    <property type="protein sequence ID" value="GAX75447.1"/>
    <property type="molecule type" value="Genomic_DNA"/>
</dbReference>
<proteinExistence type="predicted"/>
<protein>
    <submittedName>
        <fullName evidence="2">Uncharacterized protein</fullName>
    </submittedName>
</protein>
<accession>A0A250WX86</accession>
<feature type="compositionally biased region" description="Low complexity" evidence="1">
    <location>
        <begin position="578"/>
        <end position="587"/>
    </location>
</feature>
<evidence type="ECO:0000256" key="1">
    <source>
        <dbReference type="SAM" id="MobiDB-lite"/>
    </source>
</evidence>
<evidence type="ECO:0000313" key="3">
    <source>
        <dbReference type="Proteomes" id="UP000232323"/>
    </source>
</evidence>
<dbReference type="OrthoDB" id="551395at2759"/>
<feature type="compositionally biased region" description="Gly residues" evidence="1">
    <location>
        <begin position="588"/>
        <end position="597"/>
    </location>
</feature>
<feature type="compositionally biased region" description="Polar residues" evidence="1">
    <location>
        <begin position="165"/>
        <end position="188"/>
    </location>
</feature>
<feature type="compositionally biased region" description="Basic and acidic residues" evidence="1">
    <location>
        <begin position="463"/>
        <end position="474"/>
    </location>
</feature>
<reference evidence="2 3" key="1">
    <citation type="submission" date="2017-08" db="EMBL/GenBank/DDBJ databases">
        <title>Acidophilic green algal genome provides insights into adaptation to an acidic environment.</title>
        <authorList>
            <person name="Hirooka S."/>
            <person name="Hirose Y."/>
            <person name="Kanesaki Y."/>
            <person name="Higuchi S."/>
            <person name="Fujiwara T."/>
            <person name="Onuma R."/>
            <person name="Era A."/>
            <person name="Ohbayashi R."/>
            <person name="Uzuka A."/>
            <person name="Nozaki H."/>
            <person name="Yoshikawa H."/>
            <person name="Miyagishima S.Y."/>
        </authorList>
    </citation>
    <scope>NUCLEOTIDE SEQUENCE [LARGE SCALE GENOMIC DNA]</scope>
    <source>
        <strain evidence="2 3">NIES-2499</strain>
    </source>
</reference>
<sequence length="878" mass="94906">MPDFDLNELPDLDSGPDTDDENSSSFRSAPRQHVQSKVLAHAESSTSPSRGLHITGKSWVPEEVEDDSDEPPALTSSDSSESQRSMKHGINQQRRMEKNESSDDMPSLVSSEGLESSDDESVSLHTRHQQTQPHKPGGRPLSRNQTSRVKRPSAKDAAHLKHDGSNNLKPSASTFGVGPESSSTTSPSVLKDVAKGAPSNTFSAPMSRDGASAQPPKPIKEMHIPDRQQENDAEIKGNVCKIEDLQQLYFKTLQKQREKDLQEQMRHRNEVLAAKREKEKKKEESKVATAAEILRKKTVLMTEQTSVPIATEFQKNLIEEREAMRRQKGLVSSHGIGPADPAIGRCCLRPGAPGDQLCEHSDINYEIRESQKRVIITCTSGCTMPYHFPRCYRKLSQDFKSKQLIPCITEGCPGYVKLAVSVEGGSLGASQKMEHYQMPKALEDQLKDEEAKRVAEKKARLEAQEMAKQKAKDTHSKKKKKGLGTSQKEKTGSTAVPSSAILNMDALIGRAACDDPGKARVAGPVSDVHVSQEAVQNKVSGQGLLGIQSMAEESYTLQMIPDDALLVPMVRRRDSEDGQGVIRVGSSSRGGGGGKSGYVGSRQQGAAVVSRLEDVAPAGEEVKGTSKAKGKRKGTKLSLDVFIGVPAASSAAGASSFAPPSFLPPPPFTRGQMREATAASNDALWDISMNYPRGADVQSGQEYYIHSETGASFTTGAYGMYSNLSGAGHWAGQQQQQQGQLGAYTRSAAPPRISEFPTLDQAVNNDSQVTGSGQGGDPDSKGSRMKYQDLILEGLQALKSDPALGLHGEPTALLAECLDVRSIQEARGDVQPYISDLFLSFGGSAPLLVTVFPEQEAVAVEMVSHEEAVTAYHLLDKR</sequence>
<feature type="region of interest" description="Disordered" evidence="1">
    <location>
        <begin position="1"/>
        <end position="225"/>
    </location>
</feature>
<feature type="compositionally biased region" description="Polar residues" evidence="1">
    <location>
        <begin position="74"/>
        <end position="83"/>
    </location>
</feature>
<evidence type="ECO:0000313" key="2">
    <source>
        <dbReference type="EMBL" id="GAX75447.1"/>
    </source>
</evidence>
<dbReference type="AlphaFoldDB" id="A0A250WX86"/>
<name>A0A250WX86_9CHLO</name>
<dbReference type="Proteomes" id="UP000232323">
    <property type="component" value="Unassembled WGS sequence"/>
</dbReference>
<feature type="region of interest" description="Disordered" evidence="1">
    <location>
        <begin position="577"/>
        <end position="598"/>
    </location>
</feature>
<gene>
    <name evidence="2" type="ORF">CEUSTIGMA_g2891.t1</name>
</gene>
<feature type="region of interest" description="Disordered" evidence="1">
    <location>
        <begin position="763"/>
        <end position="784"/>
    </location>
</feature>
<feature type="compositionally biased region" description="Acidic residues" evidence="1">
    <location>
        <begin position="1"/>
        <end position="22"/>
    </location>
</feature>
<keyword evidence="3" id="KW-1185">Reference proteome</keyword>